<evidence type="ECO:0000313" key="2">
    <source>
        <dbReference type="Proteomes" id="UP000322234"/>
    </source>
</evidence>
<evidence type="ECO:0000313" key="1">
    <source>
        <dbReference type="EMBL" id="MXQ92105.1"/>
    </source>
</evidence>
<keyword evidence="2" id="KW-1185">Reference proteome</keyword>
<organism evidence="1 2">
    <name type="scientific">Bos mutus</name>
    <name type="common">wild yak</name>
    <dbReference type="NCBI Taxonomy" id="72004"/>
    <lineage>
        <taxon>Eukaryota</taxon>
        <taxon>Metazoa</taxon>
        <taxon>Chordata</taxon>
        <taxon>Craniata</taxon>
        <taxon>Vertebrata</taxon>
        <taxon>Euteleostomi</taxon>
        <taxon>Mammalia</taxon>
        <taxon>Eutheria</taxon>
        <taxon>Laurasiatheria</taxon>
        <taxon>Artiodactyla</taxon>
        <taxon>Ruminantia</taxon>
        <taxon>Pecora</taxon>
        <taxon>Bovidae</taxon>
        <taxon>Bovinae</taxon>
        <taxon>Bos</taxon>
    </lineage>
</organism>
<proteinExistence type="predicted"/>
<comment type="caution">
    <text evidence="1">The sequence shown here is derived from an EMBL/GenBank/DDBJ whole genome shotgun (WGS) entry which is preliminary data.</text>
</comment>
<dbReference type="EMBL" id="VBQZ03000079">
    <property type="protein sequence ID" value="MXQ92105.1"/>
    <property type="molecule type" value="Genomic_DNA"/>
</dbReference>
<name>A0A6B0RQE0_9CETA</name>
<dbReference type="Proteomes" id="UP000322234">
    <property type="component" value="Unassembled WGS sequence"/>
</dbReference>
<gene>
    <name evidence="1" type="ORF">E5288_WYG012349</name>
</gene>
<sequence length="337" mass="38183">MKASADEDPQMLQRALTFVTRLKIQLHMCVSYTDKMRFLQLQTGENQNSGVQANRTAHERVHWADHMTSPILFPIHAVFPRSLSNTQNTDLTDVGKFEAKRVTPAVWKILKWIQENRNPHSITGTGNGNCPLCEYSQDDVARQDSSPCQVPGYGARCCRLRCSDSGKQDAHCLEVYHLDLVGHPGFRLPVKMTIEWDPDDPEECHSPPEHTWWINGANSGAKLVTSFAVPSHCTWEHSEHTGKLSERINRFEQFGGHCMFEASEPSHMEKAASNQRSQAGSHFTRRMPDICSEQMKRLEASSKNRLRPSQKKTLTLTKALRGNFRDDLTLASKETDV</sequence>
<accession>A0A6B0RQE0</accession>
<reference evidence="1" key="1">
    <citation type="submission" date="2019-10" db="EMBL/GenBank/DDBJ databases">
        <title>The sequence and de novo assembly of the wild yak genome.</title>
        <authorList>
            <person name="Liu Y."/>
        </authorList>
    </citation>
    <scope>NUCLEOTIDE SEQUENCE [LARGE SCALE GENOMIC DNA]</scope>
    <source>
        <strain evidence="1">WY2019</strain>
    </source>
</reference>
<dbReference type="AlphaFoldDB" id="A0A6B0RQE0"/>
<protein>
    <submittedName>
        <fullName evidence="1">Uncharacterized protein</fullName>
    </submittedName>
</protein>